<dbReference type="Pfam" id="PF00307">
    <property type="entry name" value="CH"/>
    <property type="match status" value="1"/>
</dbReference>
<keyword evidence="3 7" id="KW-0547">Nucleotide-binding</keyword>
<dbReference type="InterPro" id="IPR027640">
    <property type="entry name" value="Kinesin-like_fam"/>
</dbReference>
<dbReference type="SMART" id="SM00033">
    <property type="entry name" value="CH"/>
    <property type="match status" value="1"/>
</dbReference>
<dbReference type="GO" id="GO:0005874">
    <property type="term" value="C:microtubule"/>
    <property type="evidence" value="ECO:0007669"/>
    <property type="project" value="UniProtKB-KW"/>
</dbReference>
<feature type="domain" description="Calponin-homology (CH)" evidence="9">
    <location>
        <begin position="107"/>
        <end position="226"/>
    </location>
</feature>
<dbReference type="InterPro" id="IPR036872">
    <property type="entry name" value="CH_dom_sf"/>
</dbReference>
<feature type="region of interest" description="Disordered" evidence="8">
    <location>
        <begin position="988"/>
        <end position="1051"/>
    </location>
</feature>
<feature type="domain" description="Kinesin motor" evidence="10">
    <location>
        <begin position="462"/>
        <end position="788"/>
    </location>
</feature>
<evidence type="ECO:0000256" key="8">
    <source>
        <dbReference type="SAM" id="MobiDB-lite"/>
    </source>
</evidence>
<evidence type="ECO:0000313" key="11">
    <source>
        <dbReference type="EnsemblPlants" id="Bo7g094900.1"/>
    </source>
</evidence>
<keyword evidence="5" id="KW-0175">Coiled coil</keyword>
<feature type="region of interest" description="Disordered" evidence="8">
    <location>
        <begin position="819"/>
        <end position="863"/>
    </location>
</feature>
<dbReference type="OMA" id="QSDIREH"/>
<accession>A0A0D3DCI9</accession>
<name>A0A0D3DCI9_BRAOL</name>
<evidence type="ECO:0000313" key="12">
    <source>
        <dbReference type="Proteomes" id="UP000032141"/>
    </source>
</evidence>
<feature type="compositionally biased region" description="Polar residues" evidence="8">
    <location>
        <begin position="824"/>
        <end position="837"/>
    </location>
</feature>
<evidence type="ECO:0000256" key="1">
    <source>
        <dbReference type="ARBA" id="ARBA00010899"/>
    </source>
</evidence>
<dbReference type="Gene3D" id="3.40.850.10">
    <property type="entry name" value="Kinesin motor domain"/>
    <property type="match status" value="1"/>
</dbReference>
<dbReference type="PRINTS" id="PR00380">
    <property type="entry name" value="KINESINHEAVY"/>
</dbReference>
<dbReference type="HOGENOM" id="CLU_001485_8_0_1"/>
<dbReference type="AlphaFoldDB" id="A0A0D3DCI9"/>
<feature type="compositionally biased region" description="Polar residues" evidence="8">
    <location>
        <begin position="260"/>
        <end position="274"/>
    </location>
</feature>
<dbReference type="InterPro" id="IPR027417">
    <property type="entry name" value="P-loop_NTPase"/>
</dbReference>
<evidence type="ECO:0000259" key="9">
    <source>
        <dbReference type="PROSITE" id="PS50021"/>
    </source>
</evidence>
<dbReference type="InterPro" id="IPR001752">
    <property type="entry name" value="Kinesin_motor_dom"/>
</dbReference>
<protein>
    <recommendedName>
        <fullName evidence="13">Kinesin-like protein</fullName>
    </recommendedName>
</protein>
<dbReference type="FunFam" id="3.40.850.10:FF:000045">
    <property type="entry name" value="Kinesin-like protein KIN-14I isoform A"/>
    <property type="match status" value="1"/>
</dbReference>
<dbReference type="SMART" id="SM00129">
    <property type="entry name" value="KISc"/>
    <property type="match status" value="1"/>
</dbReference>
<keyword evidence="2" id="KW-0493">Microtubule</keyword>
<keyword evidence="4 7" id="KW-0067">ATP-binding</keyword>
<dbReference type="Pfam" id="PF00225">
    <property type="entry name" value="Kinesin"/>
    <property type="match status" value="1"/>
</dbReference>
<dbReference type="PROSITE" id="PS50067">
    <property type="entry name" value="KINESIN_MOTOR_2"/>
    <property type="match status" value="1"/>
</dbReference>
<feature type="region of interest" description="Disordered" evidence="8">
    <location>
        <begin position="260"/>
        <end position="283"/>
    </location>
</feature>
<dbReference type="GO" id="GO:0005524">
    <property type="term" value="F:ATP binding"/>
    <property type="evidence" value="ECO:0007669"/>
    <property type="project" value="UniProtKB-UniRule"/>
</dbReference>
<comment type="similarity">
    <text evidence="1">Belongs to the TRAFAC class myosin-kinesin ATPase superfamily. Kinesin family. KIN-14 subfamily.</text>
</comment>
<keyword evidence="12" id="KW-1185">Reference proteome</keyword>
<reference evidence="11" key="2">
    <citation type="submission" date="2015-03" db="UniProtKB">
        <authorList>
            <consortium name="EnsemblPlants"/>
        </authorList>
    </citation>
    <scope>IDENTIFICATION</scope>
</reference>
<evidence type="ECO:0000256" key="5">
    <source>
        <dbReference type="ARBA" id="ARBA00023054"/>
    </source>
</evidence>
<dbReference type="InterPro" id="IPR001715">
    <property type="entry name" value="CH_dom"/>
</dbReference>
<dbReference type="SUPFAM" id="SSF47576">
    <property type="entry name" value="Calponin-homology domain, CH-domain"/>
    <property type="match status" value="1"/>
</dbReference>
<evidence type="ECO:0000259" key="10">
    <source>
        <dbReference type="PROSITE" id="PS50067"/>
    </source>
</evidence>
<dbReference type="PROSITE" id="PS00411">
    <property type="entry name" value="KINESIN_MOTOR_1"/>
    <property type="match status" value="1"/>
</dbReference>
<dbReference type="STRING" id="109376.A0A0D3DCI9"/>
<evidence type="ECO:0000256" key="4">
    <source>
        <dbReference type="ARBA" id="ARBA00022840"/>
    </source>
</evidence>
<dbReference type="Gramene" id="Bo7g094900.1">
    <property type="protein sequence ID" value="Bo7g094900.1"/>
    <property type="gene ID" value="Bo7g094900"/>
</dbReference>
<organism evidence="11 12">
    <name type="scientific">Brassica oleracea var. oleracea</name>
    <dbReference type="NCBI Taxonomy" id="109376"/>
    <lineage>
        <taxon>Eukaryota</taxon>
        <taxon>Viridiplantae</taxon>
        <taxon>Streptophyta</taxon>
        <taxon>Embryophyta</taxon>
        <taxon>Tracheophyta</taxon>
        <taxon>Spermatophyta</taxon>
        <taxon>Magnoliopsida</taxon>
        <taxon>eudicotyledons</taxon>
        <taxon>Gunneridae</taxon>
        <taxon>Pentapetalae</taxon>
        <taxon>rosids</taxon>
        <taxon>malvids</taxon>
        <taxon>Brassicales</taxon>
        <taxon>Brassicaceae</taxon>
        <taxon>Brassiceae</taxon>
        <taxon>Brassica</taxon>
    </lineage>
</organism>
<dbReference type="GO" id="GO:0003777">
    <property type="term" value="F:microtubule motor activity"/>
    <property type="evidence" value="ECO:0007669"/>
    <property type="project" value="InterPro"/>
</dbReference>
<keyword evidence="6 7" id="KW-0505">Motor protein</keyword>
<evidence type="ECO:0000256" key="2">
    <source>
        <dbReference type="ARBA" id="ARBA00022701"/>
    </source>
</evidence>
<dbReference type="CDD" id="cd01366">
    <property type="entry name" value="KISc_C_terminal"/>
    <property type="match status" value="1"/>
</dbReference>
<reference evidence="11 12" key="1">
    <citation type="journal article" date="2014" name="Genome Biol.">
        <title>Transcriptome and methylome profiling reveals relics of genome dominance in the mesopolyploid Brassica oleracea.</title>
        <authorList>
            <person name="Parkin I.A."/>
            <person name="Koh C."/>
            <person name="Tang H."/>
            <person name="Robinson S.J."/>
            <person name="Kagale S."/>
            <person name="Clarke W.E."/>
            <person name="Town C.D."/>
            <person name="Nixon J."/>
            <person name="Krishnakumar V."/>
            <person name="Bidwell S.L."/>
            <person name="Denoeud F."/>
            <person name="Belcram H."/>
            <person name="Links M.G."/>
            <person name="Just J."/>
            <person name="Clarke C."/>
            <person name="Bender T."/>
            <person name="Huebert T."/>
            <person name="Mason A.S."/>
            <person name="Pires J.C."/>
            <person name="Barker G."/>
            <person name="Moore J."/>
            <person name="Walley P.G."/>
            <person name="Manoli S."/>
            <person name="Batley J."/>
            <person name="Edwards D."/>
            <person name="Nelson M.N."/>
            <person name="Wang X."/>
            <person name="Paterson A.H."/>
            <person name="King G."/>
            <person name="Bancroft I."/>
            <person name="Chalhoub B."/>
            <person name="Sharpe A.G."/>
        </authorList>
    </citation>
    <scope>NUCLEOTIDE SEQUENCE</scope>
    <source>
        <strain evidence="11 12">cv. TO1000</strain>
    </source>
</reference>
<evidence type="ECO:0000256" key="3">
    <source>
        <dbReference type="ARBA" id="ARBA00022741"/>
    </source>
</evidence>
<dbReference type="PANTHER" id="PTHR47972">
    <property type="entry name" value="KINESIN-LIKE PROTEIN KLP-3"/>
    <property type="match status" value="1"/>
</dbReference>
<dbReference type="PROSITE" id="PS50021">
    <property type="entry name" value="CH"/>
    <property type="match status" value="1"/>
</dbReference>
<evidence type="ECO:0008006" key="13">
    <source>
        <dbReference type="Google" id="ProtNLM"/>
    </source>
</evidence>
<dbReference type="Gene3D" id="1.10.418.10">
    <property type="entry name" value="Calponin-like domain"/>
    <property type="match status" value="1"/>
</dbReference>
<feature type="compositionally biased region" description="Polar residues" evidence="8">
    <location>
        <begin position="988"/>
        <end position="997"/>
    </location>
</feature>
<evidence type="ECO:0000256" key="6">
    <source>
        <dbReference type="ARBA" id="ARBA00023175"/>
    </source>
</evidence>
<dbReference type="EnsemblPlants" id="Bo7g094900.1">
    <property type="protein sequence ID" value="Bo7g094900.1"/>
    <property type="gene ID" value="Bo7g094900"/>
</dbReference>
<dbReference type="GO" id="GO:0008017">
    <property type="term" value="F:microtubule binding"/>
    <property type="evidence" value="ECO:0007669"/>
    <property type="project" value="InterPro"/>
</dbReference>
<dbReference type="InterPro" id="IPR019821">
    <property type="entry name" value="Kinesin_motor_CS"/>
</dbReference>
<feature type="compositionally biased region" description="Polar residues" evidence="8">
    <location>
        <begin position="1028"/>
        <end position="1038"/>
    </location>
</feature>
<sequence>EGKFTFQKRERERDPSLLFLRRDPFYINRNFLSSSHKILLPLNKQPSPFSRKLSIASKHPLQMATTTSEMNDVSFSVVSIVEDVLQQHSSRSSDAGLLVPRRVEESSLRRYEAAGWLKEMIGVSGGRDFPAEPSEEDFRLGLRSGIVLCNVLNKVSPGSVSKVVEAPDDVADGAALCAFQYFENIRNFLVAVEELGLPSFEASDMEKGGKSIRIVNCILALKSYSEWKLKGGTGPFRYGSNMKNNFGSRKPFLRKSSEPFMSSMSRTHPSTDQPACSDVGQEGDSRSINALVRSFISERKHEDIPRVVESVLHKVMEEIQQRLSIQNEMVRASEMKSSSKHIPEDDSSCETVVQSQQSDIREHEEAEDNSPSQVVEEKIQSINSEHYEEQEILLNQEKHIQELKQTLYTTKTGMKLLQKKYQEDFLHLGTHLNGLAYAATGYKRVLEENRKLYNLVQDLKGNIRVYCRVRPFMPGQPTSLSTVENIEEGTITIRVPSKYGKEGHKPFMFNKVFGPSATQEEVFSDMQPLVRSVLDGYNVCIFAYGQTGSGKTFTMSGPKELTEESLGVNYRALADLFLLSDQRKDTTSYEISVQMLEIYNEQVRDLLATDGQTKRLEIRNNSHNGINVPEANLVPVSSTADVIQLMDVGQMNRAVSSTAMNDRSSRSHSCVTVHVQGRDLTSGAILHGSMHLVDLAGSERVDKSEVTGDRLKEAQHINKSLSALGDVISSLSQKNSHVPYRNSKLTQLLQDSLGGSAKTLMFVHVSPEAETVGETISTLKFAERVGSVELGAARVNKDNSEVKELKEQIANLKMALARKGNGNGNEAQPTAPPQNQRISRRRSLETPVFRPKLPTMGNAPSNLRPQVMDLSGPEAFSDTASSRRHSLDLHELMKSSIPSWPRQTLDTNEEDREFKSGEWIDKHTELNQDDNLLSPDKFYQSMTPQQLNGGKQDFEVQSITDNESDGVASDCSDSDLMWRLNVQVNVPRVSNKQSSANPKPKKIKPKTTKVSETRSLIPSLIPAPSKRPPNTVSSQPQRPTRDGRRRLSLGK</sequence>
<dbReference type="CDD" id="cd21203">
    <property type="entry name" value="CH_AtKIN14-like"/>
    <property type="match status" value="1"/>
</dbReference>
<dbReference type="eggNOG" id="KOG0239">
    <property type="taxonomic scope" value="Eukaryota"/>
</dbReference>
<dbReference type="GO" id="GO:0007018">
    <property type="term" value="P:microtubule-based movement"/>
    <property type="evidence" value="ECO:0007669"/>
    <property type="project" value="InterPro"/>
</dbReference>
<dbReference type="SUPFAM" id="SSF52540">
    <property type="entry name" value="P-loop containing nucleoside triphosphate hydrolases"/>
    <property type="match status" value="1"/>
</dbReference>
<dbReference type="InterPro" id="IPR036961">
    <property type="entry name" value="Kinesin_motor_dom_sf"/>
</dbReference>
<dbReference type="GO" id="GO:0016887">
    <property type="term" value="F:ATP hydrolysis activity"/>
    <property type="evidence" value="ECO:0007669"/>
    <property type="project" value="UniProtKB-ARBA"/>
</dbReference>
<feature type="region of interest" description="Disordered" evidence="8">
    <location>
        <begin position="354"/>
        <end position="374"/>
    </location>
</feature>
<evidence type="ECO:0000256" key="7">
    <source>
        <dbReference type="PROSITE-ProRule" id="PRU00283"/>
    </source>
</evidence>
<dbReference type="Proteomes" id="UP000032141">
    <property type="component" value="Chromosome C7"/>
</dbReference>
<dbReference type="PANTHER" id="PTHR47972:SF29">
    <property type="entry name" value="KINESIN-LIKE PROTEIN KIN-14G"/>
    <property type="match status" value="1"/>
</dbReference>
<feature type="binding site" evidence="7">
    <location>
        <begin position="545"/>
        <end position="552"/>
    </location>
    <ligand>
        <name>ATP</name>
        <dbReference type="ChEBI" id="CHEBI:30616"/>
    </ligand>
</feature>
<proteinExistence type="inferred from homology"/>